<dbReference type="AlphaFoldDB" id="A0A174R3P8"/>
<dbReference type="Proteomes" id="UP000460317">
    <property type="component" value="Unassembled WGS sequence"/>
</dbReference>
<name>A0A174R3P8_BACT4</name>
<dbReference type="Proteomes" id="UP000095541">
    <property type="component" value="Unassembled WGS sequence"/>
</dbReference>
<dbReference type="RefSeq" id="WP_007478427.1">
    <property type="nucleotide sequence ID" value="NZ_CAXSVM010000017.1"/>
</dbReference>
<evidence type="ECO:0000313" key="4">
    <source>
        <dbReference type="Proteomes" id="UP000460317"/>
    </source>
</evidence>
<reference evidence="2 4" key="2">
    <citation type="journal article" date="2019" name="Nat. Med.">
        <title>A library of human gut bacterial isolates paired with longitudinal multiomics data enables mechanistic microbiome research.</title>
        <authorList>
            <person name="Poyet M."/>
            <person name="Groussin M."/>
            <person name="Gibbons S.M."/>
            <person name="Avila-Pacheco J."/>
            <person name="Jiang X."/>
            <person name="Kearney S.M."/>
            <person name="Perrotta A.R."/>
            <person name="Berdy B."/>
            <person name="Zhao S."/>
            <person name="Lieberman T.D."/>
            <person name="Swanson P.K."/>
            <person name="Smith M."/>
            <person name="Roesemann S."/>
            <person name="Alexander J.E."/>
            <person name="Rich S.A."/>
            <person name="Livny J."/>
            <person name="Vlamakis H."/>
            <person name="Clish C."/>
            <person name="Bullock K."/>
            <person name="Deik A."/>
            <person name="Scott J."/>
            <person name="Pierce K.A."/>
            <person name="Xavier R.J."/>
            <person name="Alm E.J."/>
        </authorList>
    </citation>
    <scope>NUCLEOTIDE SEQUENCE [LARGE SCALE GENOMIC DNA]</scope>
    <source>
        <strain evidence="2 4">BIOML-A165</strain>
    </source>
</reference>
<evidence type="ECO:0000313" key="3">
    <source>
        <dbReference type="Proteomes" id="UP000095541"/>
    </source>
</evidence>
<accession>A0A174R3P8</accession>
<evidence type="ECO:0000313" key="1">
    <source>
        <dbReference type="EMBL" id="CUP80112.1"/>
    </source>
</evidence>
<dbReference type="EMBL" id="WCSB01000002">
    <property type="protein sequence ID" value="KAB4454947.1"/>
    <property type="molecule type" value="Genomic_DNA"/>
</dbReference>
<sequence length="162" mass="19330">MITTRIQIESYLAEYVRGKYYDETIGTVRFPSSSDIYVTIYDLMEKRPVNCPADRGNLEFMLPDRREANFAGGKSPEQFNYISVRGTAILEKRLRALMWAELHELMDENKHLHGIEFKETVFTFLKKYNISSIQEDGLLKNYQRWRDSFRRKKKRAYNRKKV</sequence>
<proteinExistence type="predicted"/>
<evidence type="ECO:0000313" key="2">
    <source>
        <dbReference type="EMBL" id="KAB4454947.1"/>
    </source>
</evidence>
<gene>
    <name evidence="1" type="ORF">ERS852557_01721</name>
    <name evidence="2" type="ORF">GAN93_04650</name>
</gene>
<reference evidence="1 3" key="1">
    <citation type="submission" date="2015-09" db="EMBL/GenBank/DDBJ databases">
        <authorList>
            <consortium name="Pathogen Informatics"/>
        </authorList>
    </citation>
    <scope>NUCLEOTIDE SEQUENCE [LARGE SCALE GENOMIC DNA]</scope>
    <source>
        <strain evidence="1 3">2789STDY5834945</strain>
    </source>
</reference>
<dbReference type="EMBL" id="CZBI01000002">
    <property type="protein sequence ID" value="CUP80112.1"/>
    <property type="molecule type" value="Genomic_DNA"/>
</dbReference>
<organism evidence="1 3">
    <name type="scientific">Bacteroides thetaiotaomicron</name>
    <dbReference type="NCBI Taxonomy" id="818"/>
    <lineage>
        <taxon>Bacteria</taxon>
        <taxon>Pseudomonadati</taxon>
        <taxon>Bacteroidota</taxon>
        <taxon>Bacteroidia</taxon>
        <taxon>Bacteroidales</taxon>
        <taxon>Bacteroidaceae</taxon>
        <taxon>Bacteroides</taxon>
    </lineage>
</organism>
<protein>
    <submittedName>
        <fullName evidence="1">Uncharacterized protein</fullName>
    </submittedName>
</protein>